<evidence type="ECO:0000313" key="5">
    <source>
        <dbReference type="Proteomes" id="UP000076321"/>
    </source>
</evidence>
<accession>A0A154M4V9</accession>
<dbReference type="SUPFAM" id="SSF53474">
    <property type="entry name" value="alpha/beta-Hydrolases"/>
    <property type="match status" value="1"/>
</dbReference>
<dbReference type="GO" id="GO:0016020">
    <property type="term" value="C:membrane"/>
    <property type="evidence" value="ECO:0007669"/>
    <property type="project" value="TreeGrafter"/>
</dbReference>
<evidence type="ECO:0000259" key="2">
    <source>
        <dbReference type="Pfam" id="PF12697"/>
    </source>
</evidence>
<name>A0A154M4V9_9PSEU</name>
<evidence type="ECO:0000256" key="1">
    <source>
        <dbReference type="ARBA" id="ARBA00022801"/>
    </source>
</evidence>
<dbReference type="Proteomes" id="UP000186883">
    <property type="component" value="Unassembled WGS sequence"/>
</dbReference>
<feature type="domain" description="AB hydrolase-1" evidence="2">
    <location>
        <begin position="88"/>
        <end position="309"/>
    </location>
</feature>
<evidence type="ECO:0000313" key="6">
    <source>
        <dbReference type="Proteomes" id="UP000186883"/>
    </source>
</evidence>
<dbReference type="AlphaFoldDB" id="A0A154M4V9"/>
<evidence type="ECO:0000313" key="4">
    <source>
        <dbReference type="EMBL" id="OKA10036.1"/>
    </source>
</evidence>
<dbReference type="InterPro" id="IPR000073">
    <property type="entry name" value="AB_hydrolase_1"/>
</dbReference>
<protein>
    <submittedName>
        <fullName evidence="3">Twin-arginine translocation pathway signal</fullName>
    </submittedName>
</protein>
<sequence length="321" mass="35109">MGNAEANPNLSLPISRRTLLQGTGLALGGTALVNGTADAHPPGVPVPGPGSPVRPIPVPEQVPATQGWFQVPGARLWYWDTGGPGEPVVLLHALSGSGESWPYQQPYLARAGYRVIGYSRRGYANSPVQDPNDPRSGIEDLHDLVEFLGAGKFHVVGVAGGGWYAMDYALNHPDRLHSLVIGACVLQVRERDYQDMVERLRSPEVDALPIHFRELGPSYRAIDPDGVARWLDIHHRAGPNGIVQPRATSLSWAVIERLTVPTLLLWGDADPHTSPPVQRLLAGHFRRVSTMVANECGHNVHWERSDVVNPVLLNFFRANRH</sequence>
<dbReference type="InterPro" id="IPR006311">
    <property type="entry name" value="TAT_signal"/>
</dbReference>
<dbReference type="Gene3D" id="3.40.50.1820">
    <property type="entry name" value="alpha/beta hydrolase"/>
    <property type="match status" value="1"/>
</dbReference>
<dbReference type="PANTHER" id="PTHR43798:SF31">
    <property type="entry name" value="AB HYDROLASE SUPERFAMILY PROTEIN YCLE"/>
    <property type="match status" value="1"/>
</dbReference>
<keyword evidence="1" id="KW-0378">Hydrolase</keyword>
<reference evidence="3 5" key="1">
    <citation type="submission" date="2015-12" db="EMBL/GenBank/DDBJ databases">
        <title>Amycolatopsis regifaucium genome sequencing and assembly.</title>
        <authorList>
            <person name="Mayilraj S."/>
        </authorList>
    </citation>
    <scope>NUCLEOTIDE SEQUENCE [LARGE SCALE GENOMIC DNA]</scope>
    <source>
        <strain evidence="3 5">GY080</strain>
    </source>
</reference>
<dbReference type="GO" id="GO:0016787">
    <property type="term" value="F:hydrolase activity"/>
    <property type="evidence" value="ECO:0007669"/>
    <property type="project" value="UniProtKB-KW"/>
</dbReference>
<dbReference type="Proteomes" id="UP000076321">
    <property type="component" value="Unassembled WGS sequence"/>
</dbReference>
<proteinExistence type="predicted"/>
<dbReference type="RefSeq" id="WP_061988180.1">
    <property type="nucleotide sequence ID" value="NZ_FOPQ01000012.1"/>
</dbReference>
<dbReference type="EMBL" id="LOBU02000006">
    <property type="protein sequence ID" value="OKA10036.1"/>
    <property type="molecule type" value="Genomic_DNA"/>
</dbReference>
<evidence type="ECO:0000313" key="3">
    <source>
        <dbReference type="EMBL" id="KZB79648.1"/>
    </source>
</evidence>
<organism evidence="3 5">
    <name type="scientific">Amycolatopsis regifaucium</name>
    <dbReference type="NCBI Taxonomy" id="546365"/>
    <lineage>
        <taxon>Bacteria</taxon>
        <taxon>Bacillati</taxon>
        <taxon>Actinomycetota</taxon>
        <taxon>Actinomycetes</taxon>
        <taxon>Pseudonocardiales</taxon>
        <taxon>Pseudonocardiaceae</taxon>
        <taxon>Amycolatopsis</taxon>
    </lineage>
</organism>
<dbReference type="InterPro" id="IPR050266">
    <property type="entry name" value="AB_hydrolase_sf"/>
</dbReference>
<dbReference type="Pfam" id="PF12697">
    <property type="entry name" value="Abhydrolase_6"/>
    <property type="match status" value="1"/>
</dbReference>
<dbReference type="PROSITE" id="PS51318">
    <property type="entry name" value="TAT"/>
    <property type="match status" value="1"/>
</dbReference>
<reference evidence="4 6" key="2">
    <citation type="submission" date="2016-11" db="EMBL/GenBank/DDBJ databases">
        <title>Genome sequencing of Amycolatopsis regifaucium.</title>
        <authorList>
            <person name="Mayilraj S."/>
            <person name="Kaur N."/>
        </authorList>
    </citation>
    <scope>NUCLEOTIDE SEQUENCE [LARGE SCALE GENOMIC DNA]</scope>
    <source>
        <strain evidence="4 6">GY080</strain>
    </source>
</reference>
<comment type="caution">
    <text evidence="3">The sequence shown here is derived from an EMBL/GenBank/DDBJ whole genome shotgun (WGS) entry which is preliminary data.</text>
</comment>
<dbReference type="OrthoDB" id="9799612at2"/>
<keyword evidence="6" id="KW-1185">Reference proteome</keyword>
<dbReference type="EMBL" id="LQCI01000051">
    <property type="protein sequence ID" value="KZB79648.1"/>
    <property type="molecule type" value="Genomic_DNA"/>
</dbReference>
<dbReference type="PRINTS" id="PR00111">
    <property type="entry name" value="ABHYDROLASE"/>
</dbReference>
<dbReference type="PANTHER" id="PTHR43798">
    <property type="entry name" value="MONOACYLGLYCEROL LIPASE"/>
    <property type="match status" value="1"/>
</dbReference>
<gene>
    <name evidence="4" type="ORF">ATP06_0206785</name>
    <name evidence="3" type="ORF">AVL48_14630</name>
</gene>
<dbReference type="InterPro" id="IPR029058">
    <property type="entry name" value="AB_hydrolase_fold"/>
</dbReference>